<dbReference type="AlphaFoldDB" id="A0A916Z325"/>
<comment type="caution">
    <text evidence="1">The sequence shown here is derived from an EMBL/GenBank/DDBJ whole genome shotgun (WGS) entry which is preliminary data.</text>
</comment>
<name>A0A916Z325_9BACT</name>
<evidence type="ECO:0000313" key="2">
    <source>
        <dbReference type="Proteomes" id="UP000609064"/>
    </source>
</evidence>
<dbReference type="Proteomes" id="UP000609064">
    <property type="component" value="Unassembled WGS sequence"/>
</dbReference>
<sequence>MIKTGLLGVLLTISLLAEGQAISVSGNWLPSITAISTTGSDYSPSTLTSAANQTLITASGLGSLLVAKNYRISVSKTNTDWHNNLVLTARRTGAGTPSILSAVSASGGTTAQTITNISTAFFTINVSFLSLGGISLSNIPIEYSLSGISVILPVKTYSTTITYTIVEL</sequence>
<proteinExistence type="predicted"/>
<dbReference type="EMBL" id="BMKK01000009">
    <property type="protein sequence ID" value="GGD71268.1"/>
    <property type="molecule type" value="Genomic_DNA"/>
</dbReference>
<keyword evidence="2" id="KW-1185">Reference proteome</keyword>
<protein>
    <recommendedName>
        <fullName evidence="3">DUF4402 domain-containing protein</fullName>
    </recommendedName>
</protein>
<evidence type="ECO:0000313" key="1">
    <source>
        <dbReference type="EMBL" id="GGD71268.1"/>
    </source>
</evidence>
<evidence type="ECO:0008006" key="3">
    <source>
        <dbReference type="Google" id="ProtNLM"/>
    </source>
</evidence>
<accession>A0A916Z325</accession>
<reference evidence="1" key="1">
    <citation type="journal article" date="2014" name="Int. J. Syst. Evol. Microbiol.">
        <title>Complete genome sequence of Corynebacterium casei LMG S-19264T (=DSM 44701T), isolated from a smear-ripened cheese.</title>
        <authorList>
            <consortium name="US DOE Joint Genome Institute (JGI-PGF)"/>
            <person name="Walter F."/>
            <person name="Albersmeier A."/>
            <person name="Kalinowski J."/>
            <person name="Ruckert C."/>
        </authorList>
    </citation>
    <scope>NUCLEOTIDE SEQUENCE</scope>
    <source>
        <strain evidence="1">CGMCC 1.15958</strain>
    </source>
</reference>
<dbReference type="RefSeq" id="WP_188768619.1">
    <property type="nucleotide sequence ID" value="NZ_BMKK01000009.1"/>
</dbReference>
<gene>
    <name evidence="1" type="ORF">GCM10011514_39220</name>
</gene>
<organism evidence="1 2">
    <name type="scientific">Emticicia aquatilis</name>
    <dbReference type="NCBI Taxonomy" id="1537369"/>
    <lineage>
        <taxon>Bacteria</taxon>
        <taxon>Pseudomonadati</taxon>
        <taxon>Bacteroidota</taxon>
        <taxon>Cytophagia</taxon>
        <taxon>Cytophagales</taxon>
        <taxon>Leadbetterellaceae</taxon>
        <taxon>Emticicia</taxon>
    </lineage>
</organism>
<reference evidence="1" key="2">
    <citation type="submission" date="2020-09" db="EMBL/GenBank/DDBJ databases">
        <authorList>
            <person name="Sun Q."/>
            <person name="Zhou Y."/>
        </authorList>
    </citation>
    <scope>NUCLEOTIDE SEQUENCE</scope>
    <source>
        <strain evidence="1">CGMCC 1.15958</strain>
    </source>
</reference>